<dbReference type="Proteomes" id="UP000233654">
    <property type="component" value="Unassembled WGS sequence"/>
</dbReference>
<dbReference type="Gene3D" id="3.90.25.10">
    <property type="entry name" value="UDP-galactose 4-epimerase, domain 1"/>
    <property type="match status" value="1"/>
</dbReference>
<dbReference type="Gene3D" id="3.40.50.720">
    <property type="entry name" value="NAD(P)-binding Rossmann-like Domain"/>
    <property type="match status" value="1"/>
</dbReference>
<dbReference type="PANTHER" id="PTHR43000">
    <property type="entry name" value="DTDP-D-GLUCOSE 4,6-DEHYDRATASE-RELATED"/>
    <property type="match status" value="1"/>
</dbReference>
<evidence type="ECO:0000313" key="2">
    <source>
        <dbReference type="EMBL" id="PKQ28061.1"/>
    </source>
</evidence>
<dbReference type="AlphaFoldDB" id="A0A2N3G5S6"/>
<dbReference type="InterPro" id="IPR036291">
    <property type="entry name" value="NAD(P)-bd_dom_sf"/>
</dbReference>
<accession>A0A2N3G5S6</accession>
<sequence>MERVLITGADGFVASHLIEELARERGCEIIGIGLKEAPSVNANLLDYMVMDITECEQVLHLLDEKRPDSIFHLAAVPSVALSWEDPWATYKVNVLGQVNLMEAARKLGLEPSVLITCSSEEYGKVSPEEMPIVESAPLNPCSHYAVSKVAQEALGFMYHEAFTWRVLVTRGFNQCGPRQSSNFVVSSFARQIAEIEVGAREPVLMAGNLEAKRDFMDVRDTVRAYRAIMEKGNAGAAYNVCSGRARPASQVLEMLLDISGAEIEVRRDPSRRRPSDIPVLLGDNTRLRKETGWEPAIEFETTLEDTLDYWRNRVQKGV</sequence>
<dbReference type="Pfam" id="PF16363">
    <property type="entry name" value="GDP_Man_Dehyd"/>
    <property type="match status" value="1"/>
</dbReference>
<protein>
    <submittedName>
        <fullName evidence="2">GDP-mannose 4,6-dehydratase</fullName>
    </submittedName>
</protein>
<name>A0A2N3G5S6_9ACTN</name>
<evidence type="ECO:0000259" key="1">
    <source>
        <dbReference type="Pfam" id="PF16363"/>
    </source>
</evidence>
<comment type="caution">
    <text evidence="2">The sequence shown here is derived from an EMBL/GenBank/DDBJ whole genome shotgun (WGS) entry which is preliminary data.</text>
</comment>
<dbReference type="SUPFAM" id="SSF51735">
    <property type="entry name" value="NAD(P)-binding Rossmann-fold domains"/>
    <property type="match status" value="1"/>
</dbReference>
<evidence type="ECO:0000313" key="3">
    <source>
        <dbReference type="Proteomes" id="UP000233654"/>
    </source>
</evidence>
<reference evidence="2 3" key="1">
    <citation type="journal article" date="2017" name="ISME J.">
        <title>Potential for microbial H2 and metal transformations associated with novel bacteria and archaea in deep terrestrial subsurface sediments.</title>
        <authorList>
            <person name="Hernsdorf A.W."/>
            <person name="Amano Y."/>
            <person name="Miyakawa K."/>
            <person name="Ise K."/>
            <person name="Suzuki Y."/>
            <person name="Anantharaman K."/>
            <person name="Probst A."/>
            <person name="Burstein D."/>
            <person name="Thomas B.C."/>
            <person name="Banfield J.F."/>
        </authorList>
    </citation>
    <scope>NUCLEOTIDE SEQUENCE [LARGE SCALE GENOMIC DNA]</scope>
    <source>
        <strain evidence="2">HGW-Actinobacteria-3</strain>
    </source>
</reference>
<feature type="domain" description="NAD(P)-binding" evidence="1">
    <location>
        <begin position="5"/>
        <end position="306"/>
    </location>
</feature>
<proteinExistence type="predicted"/>
<dbReference type="InterPro" id="IPR016040">
    <property type="entry name" value="NAD(P)-bd_dom"/>
</dbReference>
<dbReference type="EMBL" id="PHEX01000034">
    <property type="protein sequence ID" value="PKQ28061.1"/>
    <property type="molecule type" value="Genomic_DNA"/>
</dbReference>
<organism evidence="2 3">
    <name type="scientific">Candidatus Anoxymicrobium japonicum</name>
    <dbReference type="NCBI Taxonomy" id="2013648"/>
    <lineage>
        <taxon>Bacteria</taxon>
        <taxon>Bacillati</taxon>
        <taxon>Actinomycetota</taxon>
        <taxon>Candidatus Geothermincolia</taxon>
        <taxon>Candidatus Geothermincolales</taxon>
        <taxon>Candidatus Anoxymicrobiaceae</taxon>
        <taxon>Candidatus Anoxymicrobium</taxon>
    </lineage>
</organism>
<gene>
    <name evidence="2" type="ORF">CVT63_04675</name>
</gene>